<keyword evidence="5" id="KW-0378">Hydrolase</keyword>
<feature type="domain" description="GP-PDE" evidence="7">
    <location>
        <begin position="16"/>
        <end position="288"/>
    </location>
</feature>
<dbReference type="EMBL" id="OB685704">
    <property type="protein sequence ID" value="CAD7237203.1"/>
    <property type="molecule type" value="Genomic_DNA"/>
</dbReference>
<evidence type="ECO:0000256" key="5">
    <source>
        <dbReference type="ARBA" id="ARBA00022801"/>
    </source>
</evidence>
<keyword evidence="3" id="KW-0732">Signal</keyword>
<dbReference type="PANTHER" id="PTHR43620:SF7">
    <property type="entry name" value="GLYCEROPHOSPHODIESTER PHOSPHODIESTERASE GDPD5-RELATED"/>
    <property type="match status" value="1"/>
</dbReference>
<dbReference type="GO" id="GO:0008889">
    <property type="term" value="F:glycerophosphodiester phosphodiesterase activity"/>
    <property type="evidence" value="ECO:0007669"/>
    <property type="project" value="UniProtKB-EC"/>
</dbReference>
<evidence type="ECO:0000256" key="1">
    <source>
        <dbReference type="ARBA" id="ARBA00007277"/>
    </source>
</evidence>
<feature type="non-terminal residue" evidence="8">
    <location>
        <position position="288"/>
    </location>
</feature>
<dbReference type="EC" id="3.1.4.46" evidence="2"/>
<protein>
    <recommendedName>
        <fullName evidence="2">glycerophosphodiester phosphodiesterase</fullName>
        <ecNumber evidence="2">3.1.4.46</ecNumber>
    </recommendedName>
</protein>
<dbReference type="OrthoDB" id="1058301at2759"/>
<dbReference type="NCBIfam" id="NF008354">
    <property type="entry name" value="PRK11143.1"/>
    <property type="match status" value="1"/>
</dbReference>
<dbReference type="GO" id="GO:0006071">
    <property type="term" value="P:glycerol metabolic process"/>
    <property type="evidence" value="ECO:0007669"/>
    <property type="project" value="UniProtKB-KW"/>
</dbReference>
<dbReference type="PANTHER" id="PTHR43620">
    <property type="entry name" value="GLYCEROPHOSPHORYL DIESTER PHOSPHODIESTERASE"/>
    <property type="match status" value="1"/>
</dbReference>
<gene>
    <name evidence="8" type="ORF">CTOB1V02_LOCUS15018</name>
</gene>
<dbReference type="InterPro" id="IPR030395">
    <property type="entry name" value="GP_PDE_dom"/>
</dbReference>
<dbReference type="PROSITE" id="PS51704">
    <property type="entry name" value="GP_PDE"/>
    <property type="match status" value="1"/>
</dbReference>
<dbReference type="Gene3D" id="3.20.20.190">
    <property type="entry name" value="Phosphatidylinositol (PI) phosphodiesterase"/>
    <property type="match status" value="1"/>
</dbReference>
<evidence type="ECO:0000256" key="2">
    <source>
        <dbReference type="ARBA" id="ARBA00012247"/>
    </source>
</evidence>
<dbReference type="InterPro" id="IPR017946">
    <property type="entry name" value="PLC-like_Pdiesterase_TIM-brl"/>
</dbReference>
<organism evidence="8">
    <name type="scientific">Cyprideis torosa</name>
    <dbReference type="NCBI Taxonomy" id="163714"/>
    <lineage>
        <taxon>Eukaryota</taxon>
        <taxon>Metazoa</taxon>
        <taxon>Ecdysozoa</taxon>
        <taxon>Arthropoda</taxon>
        <taxon>Crustacea</taxon>
        <taxon>Oligostraca</taxon>
        <taxon>Ostracoda</taxon>
        <taxon>Podocopa</taxon>
        <taxon>Podocopida</taxon>
        <taxon>Cytherocopina</taxon>
        <taxon>Cytheroidea</taxon>
        <taxon>Cytherideidae</taxon>
        <taxon>Cyprideis</taxon>
    </lineage>
</organism>
<evidence type="ECO:0000256" key="3">
    <source>
        <dbReference type="ARBA" id="ARBA00022729"/>
    </source>
</evidence>
<sequence>MFANLEGWTQNEMKEKMIIAHRGASGYLPEHTLESKALAYGMDADYIEQDLVLSKDDIPVVIHDIHLEEVTNVKEVYPERKREDGRYYVIDFDFEELLRLKVNERINRKTGEVVYPGRFPAGASSFSLHSLQQEIELIQGLNKSTGKEVGIYPEIKNPGFHREEGKDISKIVLGILSKYGYSDLNDACILQCFDRWELRRIRVELGSRLFLTQLLEDRSELDDIETYAAYANAIGPHYGMLIGGVNLKGDLTFNDAVKRAHALGMKVHPYTYRKDSHSGFDSFEELLR</sequence>
<evidence type="ECO:0000256" key="4">
    <source>
        <dbReference type="ARBA" id="ARBA00022798"/>
    </source>
</evidence>
<reference evidence="8" key="1">
    <citation type="submission" date="2020-11" db="EMBL/GenBank/DDBJ databases">
        <authorList>
            <person name="Tran Van P."/>
        </authorList>
    </citation>
    <scope>NUCLEOTIDE SEQUENCE</scope>
</reference>
<evidence type="ECO:0000313" key="8">
    <source>
        <dbReference type="EMBL" id="CAD7237203.1"/>
    </source>
</evidence>
<dbReference type="SUPFAM" id="SSF51695">
    <property type="entry name" value="PLC-like phosphodiesterases"/>
    <property type="match status" value="1"/>
</dbReference>
<keyword evidence="4" id="KW-0319">Glycerol metabolism</keyword>
<dbReference type="AlphaFoldDB" id="A0A7R8WXU8"/>
<comment type="similarity">
    <text evidence="1">Belongs to the glycerophosphoryl diester phosphodiesterase family.</text>
</comment>
<dbReference type="Pfam" id="PF03009">
    <property type="entry name" value="GDPD"/>
    <property type="match status" value="1"/>
</dbReference>
<accession>A0A7R8WXU8</accession>
<dbReference type="GO" id="GO:0006629">
    <property type="term" value="P:lipid metabolic process"/>
    <property type="evidence" value="ECO:0007669"/>
    <property type="project" value="InterPro"/>
</dbReference>
<evidence type="ECO:0000256" key="6">
    <source>
        <dbReference type="ARBA" id="ARBA00047512"/>
    </source>
</evidence>
<name>A0A7R8WXU8_9CRUS</name>
<proteinExistence type="inferred from homology"/>
<comment type="catalytic activity">
    <reaction evidence="6">
        <text>a sn-glycero-3-phosphodiester + H2O = an alcohol + sn-glycerol 3-phosphate + H(+)</text>
        <dbReference type="Rhea" id="RHEA:12969"/>
        <dbReference type="ChEBI" id="CHEBI:15377"/>
        <dbReference type="ChEBI" id="CHEBI:15378"/>
        <dbReference type="ChEBI" id="CHEBI:30879"/>
        <dbReference type="ChEBI" id="CHEBI:57597"/>
        <dbReference type="ChEBI" id="CHEBI:83408"/>
        <dbReference type="EC" id="3.1.4.46"/>
    </reaction>
</comment>
<evidence type="ECO:0000259" key="7">
    <source>
        <dbReference type="PROSITE" id="PS51704"/>
    </source>
</evidence>